<dbReference type="PANTHER" id="PTHR43047:SF64">
    <property type="entry name" value="HISTIDINE KINASE CONTAINING CHEY-HOMOLOGOUS RECEIVER DOMAIN AND PAS DOMAIN-RELATED"/>
    <property type="match status" value="1"/>
</dbReference>
<gene>
    <name evidence="19" type="ORF">HNI00_11215</name>
</gene>
<evidence type="ECO:0000256" key="2">
    <source>
        <dbReference type="ARBA" id="ARBA00004370"/>
    </source>
</evidence>
<evidence type="ECO:0000256" key="12">
    <source>
        <dbReference type="ARBA" id="ARBA00023306"/>
    </source>
</evidence>
<evidence type="ECO:0000256" key="15">
    <source>
        <dbReference type="SAM" id="Coils"/>
    </source>
</evidence>
<dbReference type="SUPFAM" id="SSF55874">
    <property type="entry name" value="ATPase domain of HSP90 chaperone/DNA topoisomerase II/histidine kinase"/>
    <property type="match status" value="1"/>
</dbReference>
<dbReference type="SUPFAM" id="SSF47384">
    <property type="entry name" value="Homodimeric domain of signal transducing histidine kinase"/>
    <property type="match status" value="1"/>
</dbReference>
<dbReference type="CDD" id="cd16922">
    <property type="entry name" value="HATPase_EvgS-ArcB-TorS-like"/>
    <property type="match status" value="1"/>
</dbReference>
<dbReference type="FunFam" id="3.30.565.10:FF:000010">
    <property type="entry name" value="Sensor histidine kinase RcsC"/>
    <property type="match status" value="1"/>
</dbReference>
<dbReference type="InterPro" id="IPR003661">
    <property type="entry name" value="HisK_dim/P_dom"/>
</dbReference>
<sequence>MLFALGGVLGSTNGFIPHGHCYLWKPELVWLHVLADGAIALSYYSIPILLIYFVSRRKDLPFDWIFLLFGAFIIACGTGHLMEIWTLWNPNYWAAGILKAITALISVYTAIGLVPLIPKALALPSPAQLEAANLALSDEILERKRIEQELRVAEEKAREANRAKSEFLANMSHELRTPLNGILGYVQILKKDRVITETQKQGLNVIQHCGEHLLTLINDVLDLAKIEARKMELNPSSFPLASFIEGVSEICRVRADQKGISFTCESSESLPTLVWADEKRLRQVLINLLSNAIKFTETGGVTLRIHPQADKVRFEVKDTGVGIAPDQLDAIFLPFQQTGSLQQRTEGTGLGLTISQSWLALMGSQMRVESKLGEGSTFWFDLDLQESSEAIEIRKPNQALIRGYSGERKRVLVVDDRLENRYILIGLLSPIGFEVVEAQNGQEALEKIQGFKPDLIMTDLAMPVMDGFELTRQIRQRPDFKDTPIIATSASVFENDQQQSLGVGCDAFLPKPIREHELLERLQVLLKLEWTYEHSSEKTPSESLFSSKSEASEELIVPPPQGELELLLDLAMQGDLKGIQSQVSRLEKTSADLVPFSKHLQHLAQQFEEEKILLFIQQYQTVN</sequence>
<protein>
    <recommendedName>
        <fullName evidence="13">Circadian input-output histidine kinase CikA</fullName>
        <ecNumber evidence="4">2.7.13.3</ecNumber>
    </recommendedName>
</protein>
<dbReference type="GO" id="GO:0016020">
    <property type="term" value="C:membrane"/>
    <property type="evidence" value="ECO:0007669"/>
    <property type="project" value="UniProtKB-SubCell"/>
</dbReference>
<evidence type="ECO:0000256" key="5">
    <source>
        <dbReference type="ARBA" id="ARBA00022553"/>
    </source>
</evidence>
<evidence type="ECO:0000256" key="7">
    <source>
        <dbReference type="ARBA" id="ARBA00022741"/>
    </source>
</evidence>
<comment type="similarity">
    <text evidence="3">In the N-terminal section; belongs to the phytochrome family.</text>
</comment>
<dbReference type="PANTHER" id="PTHR43047">
    <property type="entry name" value="TWO-COMPONENT HISTIDINE PROTEIN KINASE"/>
    <property type="match status" value="1"/>
</dbReference>
<dbReference type="SMART" id="SM00388">
    <property type="entry name" value="HisKA"/>
    <property type="match status" value="1"/>
</dbReference>
<feature type="domain" description="Response regulatory" evidence="18">
    <location>
        <begin position="410"/>
        <end position="526"/>
    </location>
</feature>
<feature type="domain" description="Histidine kinase" evidence="17">
    <location>
        <begin position="170"/>
        <end position="386"/>
    </location>
</feature>
<dbReference type="PRINTS" id="PR00344">
    <property type="entry name" value="BCTRLSENSOR"/>
</dbReference>
<dbReference type="InterPro" id="IPR058544">
    <property type="entry name" value="ETR1_N"/>
</dbReference>
<name>A0AA96Y5A6_9CYAN</name>
<dbReference type="InterPro" id="IPR001789">
    <property type="entry name" value="Sig_transdc_resp-reg_receiver"/>
</dbReference>
<dbReference type="Pfam" id="PF00512">
    <property type="entry name" value="HisKA"/>
    <property type="match status" value="1"/>
</dbReference>
<accession>A0AA96Y5A6</accession>
<keyword evidence="9" id="KW-0067">ATP-binding</keyword>
<dbReference type="GO" id="GO:0005524">
    <property type="term" value="F:ATP binding"/>
    <property type="evidence" value="ECO:0007669"/>
    <property type="project" value="UniProtKB-KW"/>
</dbReference>
<keyword evidence="10" id="KW-0902">Two-component regulatory system</keyword>
<dbReference type="InterPro" id="IPR036890">
    <property type="entry name" value="HATPase_C_sf"/>
</dbReference>
<evidence type="ECO:0000256" key="8">
    <source>
        <dbReference type="ARBA" id="ARBA00022777"/>
    </source>
</evidence>
<evidence type="ECO:0000259" key="18">
    <source>
        <dbReference type="PROSITE" id="PS50110"/>
    </source>
</evidence>
<evidence type="ECO:0000313" key="19">
    <source>
        <dbReference type="EMBL" id="WOB43656.1"/>
    </source>
</evidence>
<dbReference type="Pfam" id="PF02518">
    <property type="entry name" value="HATPase_c"/>
    <property type="match status" value="1"/>
</dbReference>
<evidence type="ECO:0000256" key="13">
    <source>
        <dbReference type="ARBA" id="ARBA00074306"/>
    </source>
</evidence>
<evidence type="ECO:0000256" key="4">
    <source>
        <dbReference type="ARBA" id="ARBA00012438"/>
    </source>
</evidence>
<dbReference type="EC" id="2.7.13.3" evidence="4"/>
<dbReference type="Pfam" id="PF00072">
    <property type="entry name" value="Response_reg"/>
    <property type="match status" value="1"/>
</dbReference>
<dbReference type="InterPro" id="IPR003594">
    <property type="entry name" value="HATPase_dom"/>
</dbReference>
<dbReference type="FunFam" id="1.10.287.130:FF:000038">
    <property type="entry name" value="Sensory transduction histidine kinase"/>
    <property type="match status" value="1"/>
</dbReference>
<feature type="transmembrane region" description="Helical" evidence="16">
    <location>
        <begin position="92"/>
        <end position="117"/>
    </location>
</feature>
<keyword evidence="11 16" id="KW-0472">Membrane</keyword>
<dbReference type="InterPro" id="IPR036097">
    <property type="entry name" value="HisK_dim/P_sf"/>
</dbReference>
<keyword evidence="12" id="KW-0131">Cell cycle</keyword>
<feature type="modified residue" description="4-aspartylphosphate" evidence="14">
    <location>
        <position position="459"/>
    </location>
</feature>
<feature type="transmembrane region" description="Helical" evidence="16">
    <location>
        <begin position="30"/>
        <end position="53"/>
    </location>
</feature>
<keyword evidence="6" id="KW-0808">Transferase</keyword>
<dbReference type="SMART" id="SM00387">
    <property type="entry name" value="HATPase_c"/>
    <property type="match status" value="1"/>
</dbReference>
<dbReference type="AlphaFoldDB" id="A0AA96Y5A6"/>
<evidence type="ECO:0000256" key="10">
    <source>
        <dbReference type="ARBA" id="ARBA00023012"/>
    </source>
</evidence>
<dbReference type="SUPFAM" id="SSF52172">
    <property type="entry name" value="CheY-like"/>
    <property type="match status" value="1"/>
</dbReference>
<dbReference type="PROSITE" id="PS50110">
    <property type="entry name" value="RESPONSE_REGULATORY"/>
    <property type="match status" value="1"/>
</dbReference>
<dbReference type="Pfam" id="PF25487">
    <property type="entry name" value="ETR1_N"/>
    <property type="match status" value="1"/>
</dbReference>
<evidence type="ECO:0000256" key="1">
    <source>
        <dbReference type="ARBA" id="ARBA00000085"/>
    </source>
</evidence>
<reference evidence="19" key="1">
    <citation type="submission" date="2020-05" db="EMBL/GenBank/DDBJ databases">
        <authorList>
            <person name="Zhu T."/>
            <person name="Keshari N."/>
            <person name="Lu X."/>
        </authorList>
    </citation>
    <scope>NUCLEOTIDE SEQUENCE</scope>
    <source>
        <strain evidence="19">NK1-22</strain>
    </source>
</reference>
<evidence type="ECO:0000256" key="9">
    <source>
        <dbReference type="ARBA" id="ARBA00022840"/>
    </source>
</evidence>
<evidence type="ECO:0000256" key="16">
    <source>
        <dbReference type="SAM" id="Phobius"/>
    </source>
</evidence>
<comment type="catalytic activity">
    <reaction evidence="1">
        <text>ATP + protein L-histidine = ADP + protein N-phospho-L-histidine.</text>
        <dbReference type="EC" id="2.7.13.3"/>
    </reaction>
</comment>
<dbReference type="EMBL" id="CP053540">
    <property type="protein sequence ID" value="WOB43656.1"/>
    <property type="molecule type" value="Genomic_DNA"/>
</dbReference>
<evidence type="ECO:0000256" key="6">
    <source>
        <dbReference type="ARBA" id="ARBA00022679"/>
    </source>
</evidence>
<keyword evidence="8" id="KW-0418">Kinase</keyword>
<dbReference type="Gene3D" id="3.40.50.2300">
    <property type="match status" value="1"/>
</dbReference>
<dbReference type="InterPro" id="IPR005467">
    <property type="entry name" value="His_kinase_dom"/>
</dbReference>
<evidence type="ECO:0000256" key="3">
    <source>
        <dbReference type="ARBA" id="ARBA00006402"/>
    </source>
</evidence>
<dbReference type="KEGG" id="tog:HNI00_11215"/>
<keyword evidence="16" id="KW-0812">Transmembrane</keyword>
<dbReference type="CDD" id="cd00082">
    <property type="entry name" value="HisKA"/>
    <property type="match status" value="1"/>
</dbReference>
<dbReference type="PROSITE" id="PS50109">
    <property type="entry name" value="HIS_KIN"/>
    <property type="match status" value="1"/>
</dbReference>
<dbReference type="RefSeq" id="WP_316793320.1">
    <property type="nucleotide sequence ID" value="NZ_CP053540.1"/>
</dbReference>
<dbReference type="Gene3D" id="1.10.287.130">
    <property type="match status" value="1"/>
</dbReference>
<dbReference type="GO" id="GO:0000155">
    <property type="term" value="F:phosphorelay sensor kinase activity"/>
    <property type="evidence" value="ECO:0007669"/>
    <property type="project" value="InterPro"/>
</dbReference>
<keyword evidence="5 14" id="KW-0597">Phosphoprotein</keyword>
<comment type="subcellular location">
    <subcellularLocation>
        <location evidence="2">Membrane</location>
    </subcellularLocation>
</comment>
<evidence type="ECO:0000256" key="14">
    <source>
        <dbReference type="PROSITE-ProRule" id="PRU00169"/>
    </source>
</evidence>
<feature type="transmembrane region" description="Helical" evidence="16">
    <location>
        <begin position="65"/>
        <end position="86"/>
    </location>
</feature>
<feature type="coiled-coil region" evidence="15">
    <location>
        <begin position="129"/>
        <end position="170"/>
    </location>
</feature>
<organism evidence="19">
    <name type="scientific">Thermoleptolyngbya oregonensis NK1-22</name>
    <dbReference type="NCBI Taxonomy" id="2547457"/>
    <lineage>
        <taxon>Bacteria</taxon>
        <taxon>Bacillati</taxon>
        <taxon>Cyanobacteriota</taxon>
        <taxon>Cyanophyceae</taxon>
        <taxon>Oculatellales</taxon>
        <taxon>Oculatellaceae</taxon>
        <taxon>Thermoleptolyngbya</taxon>
    </lineage>
</organism>
<dbReference type="Gene3D" id="3.30.565.10">
    <property type="entry name" value="Histidine kinase-like ATPase, C-terminal domain"/>
    <property type="match status" value="1"/>
</dbReference>
<dbReference type="InterPro" id="IPR011006">
    <property type="entry name" value="CheY-like_superfamily"/>
</dbReference>
<keyword evidence="16" id="KW-1133">Transmembrane helix</keyword>
<evidence type="ECO:0000259" key="17">
    <source>
        <dbReference type="PROSITE" id="PS50109"/>
    </source>
</evidence>
<keyword evidence="15" id="KW-0175">Coiled coil</keyword>
<dbReference type="CDD" id="cd17546">
    <property type="entry name" value="REC_hyHK_CKI1_RcsC-like"/>
    <property type="match status" value="1"/>
</dbReference>
<proteinExistence type="inferred from homology"/>
<evidence type="ECO:0000256" key="11">
    <source>
        <dbReference type="ARBA" id="ARBA00023136"/>
    </source>
</evidence>
<keyword evidence="7" id="KW-0547">Nucleotide-binding</keyword>
<dbReference type="SMART" id="SM00448">
    <property type="entry name" value="REC"/>
    <property type="match status" value="1"/>
</dbReference>
<dbReference type="InterPro" id="IPR004358">
    <property type="entry name" value="Sig_transdc_His_kin-like_C"/>
</dbReference>